<dbReference type="InterPro" id="IPR005500">
    <property type="entry name" value="DUF309"/>
</dbReference>
<dbReference type="STRING" id="1707952.A6A03_09900"/>
<dbReference type="AlphaFoldDB" id="A0A178MG45"/>
<dbReference type="SUPFAM" id="SSF140663">
    <property type="entry name" value="TTHA0068-like"/>
    <property type="match status" value="1"/>
</dbReference>
<accession>A0A178MG45</accession>
<keyword evidence="2" id="KW-1185">Reference proteome</keyword>
<dbReference type="RefSeq" id="WP_066783651.1">
    <property type="nucleotide sequence ID" value="NZ_LWQS01000036.1"/>
</dbReference>
<comment type="caution">
    <text evidence="1">The sequence shown here is derived from an EMBL/GenBank/DDBJ whole genome shotgun (WGS) entry which is preliminary data.</text>
</comment>
<evidence type="ECO:0000313" key="2">
    <source>
        <dbReference type="Proteomes" id="UP000078287"/>
    </source>
</evidence>
<dbReference type="InterPro" id="IPR023203">
    <property type="entry name" value="TTHA0068_sf"/>
</dbReference>
<dbReference type="Proteomes" id="UP000078287">
    <property type="component" value="Unassembled WGS sequence"/>
</dbReference>
<name>A0A178MG45_9CHLR</name>
<protein>
    <recommendedName>
        <fullName evidence="3">DUF309 domain-containing protein</fullName>
    </recommendedName>
</protein>
<evidence type="ECO:0000313" key="1">
    <source>
        <dbReference type="EMBL" id="OAN47556.1"/>
    </source>
</evidence>
<evidence type="ECO:0008006" key="3">
    <source>
        <dbReference type="Google" id="ProtNLM"/>
    </source>
</evidence>
<dbReference type="Pfam" id="PF03745">
    <property type="entry name" value="DUF309"/>
    <property type="match status" value="1"/>
</dbReference>
<dbReference type="OrthoDB" id="160968at2"/>
<proteinExistence type="predicted"/>
<dbReference type="Gene3D" id="1.10.3450.10">
    <property type="entry name" value="TTHA0068-like"/>
    <property type="match status" value="1"/>
</dbReference>
<organism evidence="1 2">
    <name type="scientific">Chloroflexus islandicus</name>
    <dbReference type="NCBI Taxonomy" id="1707952"/>
    <lineage>
        <taxon>Bacteria</taxon>
        <taxon>Bacillati</taxon>
        <taxon>Chloroflexota</taxon>
        <taxon>Chloroflexia</taxon>
        <taxon>Chloroflexales</taxon>
        <taxon>Chloroflexineae</taxon>
        <taxon>Chloroflexaceae</taxon>
        <taxon>Chloroflexus</taxon>
    </lineage>
</organism>
<reference evidence="1 2" key="1">
    <citation type="submission" date="2016-04" db="EMBL/GenBank/DDBJ databases">
        <title>Chloroflexus islandicus sp. nov., a thermophilic filamentous anoxygenic phototrophic bacterium from geyser Strokkur (Iceland).</title>
        <authorList>
            <person name="Gaisin V.A."/>
            <person name="Kalashnikov A.M."/>
            <person name="Sukhacheva M.V."/>
            <person name="Grouzdev D.S."/>
            <person name="Ivanov T.M."/>
            <person name="Kuznetsov B."/>
            <person name="Gorlenko V.M."/>
        </authorList>
    </citation>
    <scope>NUCLEOTIDE SEQUENCE [LARGE SCALE GENOMIC DNA]</scope>
    <source>
        <strain evidence="2">isl-2</strain>
    </source>
</reference>
<sequence>MDHAREQNLAPDPFLAGIQLFNAGEYWHAHEQWEICWREAQGIEAEFYKALIQIAAALVKWRQGNRRGLQLNWAKAQRRLAQLPAVYRGVDLAALGRAMADIVADPERGERPRVGT</sequence>
<dbReference type="PANTHER" id="PTHR34796">
    <property type="entry name" value="EXPRESSED PROTEIN"/>
    <property type="match status" value="1"/>
</dbReference>
<dbReference type="EMBL" id="LWQS01000036">
    <property type="protein sequence ID" value="OAN47556.1"/>
    <property type="molecule type" value="Genomic_DNA"/>
</dbReference>
<gene>
    <name evidence="1" type="ORF">A6A03_09900</name>
</gene>
<dbReference type="PANTHER" id="PTHR34796:SF1">
    <property type="entry name" value="EXPRESSED PROTEIN"/>
    <property type="match status" value="1"/>
</dbReference>